<evidence type="ECO:0000259" key="4">
    <source>
        <dbReference type="PROSITE" id="PS50994"/>
    </source>
</evidence>
<dbReference type="Pfam" id="PF18701">
    <property type="entry name" value="DUF5641"/>
    <property type="match status" value="1"/>
</dbReference>
<accession>A0A8S4GAA4</accession>
<dbReference type="InterPro" id="IPR036397">
    <property type="entry name" value="RNaseH_sf"/>
</dbReference>
<feature type="region of interest" description="Disordered" evidence="1">
    <location>
        <begin position="572"/>
        <end position="597"/>
    </location>
</feature>
<dbReference type="GO" id="GO:0006508">
    <property type="term" value="P:proteolysis"/>
    <property type="evidence" value="ECO:0007669"/>
    <property type="project" value="InterPro"/>
</dbReference>
<dbReference type="GO" id="GO:0004190">
    <property type="term" value="F:aspartic-type endopeptidase activity"/>
    <property type="evidence" value="ECO:0007669"/>
    <property type="project" value="InterPro"/>
</dbReference>
<dbReference type="Pfam" id="PF12259">
    <property type="entry name" value="Baculo_F"/>
    <property type="match status" value="1"/>
</dbReference>
<protein>
    <submittedName>
        <fullName evidence="5">(diamondback moth) hypothetical protein</fullName>
    </submittedName>
</protein>
<dbReference type="EMBL" id="CAJHNJ030000116">
    <property type="protein sequence ID" value="CAG9135852.1"/>
    <property type="molecule type" value="Genomic_DNA"/>
</dbReference>
<keyword evidence="2" id="KW-1133">Transmembrane helix</keyword>
<dbReference type="InterPro" id="IPR043128">
    <property type="entry name" value="Rev_trsase/Diguanyl_cyclase"/>
</dbReference>
<dbReference type="PANTHER" id="PTHR47331:SF5">
    <property type="entry name" value="RIBONUCLEASE H"/>
    <property type="match status" value="1"/>
</dbReference>
<feature type="compositionally biased region" description="Low complexity" evidence="1">
    <location>
        <begin position="1895"/>
        <end position="1906"/>
    </location>
</feature>
<dbReference type="InterPro" id="IPR001995">
    <property type="entry name" value="Peptidase_A2_cat"/>
</dbReference>
<dbReference type="SUPFAM" id="SSF56672">
    <property type="entry name" value="DNA/RNA polymerases"/>
    <property type="match status" value="1"/>
</dbReference>
<dbReference type="InterPro" id="IPR041588">
    <property type="entry name" value="Integrase_H2C2"/>
</dbReference>
<feature type="region of interest" description="Disordered" evidence="1">
    <location>
        <begin position="437"/>
        <end position="456"/>
    </location>
</feature>
<dbReference type="InterPro" id="IPR005312">
    <property type="entry name" value="DUF1759"/>
</dbReference>
<feature type="region of interest" description="Disordered" evidence="1">
    <location>
        <begin position="135"/>
        <end position="162"/>
    </location>
</feature>
<dbReference type="InterPro" id="IPR012337">
    <property type="entry name" value="RNaseH-like_sf"/>
</dbReference>
<dbReference type="Gene3D" id="3.10.10.10">
    <property type="entry name" value="HIV Type 1 Reverse Transcriptase, subunit A, domain 1"/>
    <property type="match status" value="1"/>
</dbReference>
<feature type="domain" description="Integrase catalytic" evidence="4">
    <location>
        <begin position="1576"/>
        <end position="1769"/>
    </location>
</feature>
<feature type="transmembrane region" description="Helical" evidence="2">
    <location>
        <begin position="2462"/>
        <end position="2480"/>
    </location>
</feature>
<feature type="compositionally biased region" description="Polar residues" evidence="1">
    <location>
        <begin position="587"/>
        <end position="597"/>
    </location>
</feature>
<dbReference type="PROSITE" id="PS50175">
    <property type="entry name" value="ASP_PROT_RETROV"/>
    <property type="match status" value="1"/>
</dbReference>
<evidence type="ECO:0000259" key="3">
    <source>
        <dbReference type="PROSITE" id="PS50175"/>
    </source>
</evidence>
<evidence type="ECO:0000256" key="2">
    <source>
        <dbReference type="SAM" id="Phobius"/>
    </source>
</evidence>
<proteinExistence type="predicted"/>
<dbReference type="InterPro" id="IPR040676">
    <property type="entry name" value="DUF5641"/>
</dbReference>
<feature type="region of interest" description="Disordered" evidence="1">
    <location>
        <begin position="2516"/>
        <end position="2542"/>
    </location>
</feature>
<dbReference type="Proteomes" id="UP000653454">
    <property type="component" value="Unassembled WGS sequence"/>
</dbReference>
<name>A0A8S4GAA4_PLUXY</name>
<feature type="compositionally biased region" description="Low complexity" evidence="1">
    <location>
        <begin position="2516"/>
        <end position="2525"/>
    </location>
</feature>
<feature type="domain" description="Peptidase A2" evidence="3">
    <location>
        <begin position="629"/>
        <end position="665"/>
    </location>
</feature>
<comment type="caution">
    <text evidence="5">The sequence shown here is derived from an EMBL/GenBank/DDBJ whole genome shotgun (WGS) entry which is preliminary data.</text>
</comment>
<dbReference type="SUPFAM" id="SSF53098">
    <property type="entry name" value="Ribonuclease H-like"/>
    <property type="match status" value="1"/>
</dbReference>
<dbReference type="InterPro" id="IPR001584">
    <property type="entry name" value="Integrase_cat-core"/>
</dbReference>
<reference evidence="5" key="1">
    <citation type="submission" date="2020-11" db="EMBL/GenBank/DDBJ databases">
        <authorList>
            <person name="Whiteford S."/>
        </authorList>
    </citation>
    <scope>NUCLEOTIDE SEQUENCE</scope>
</reference>
<dbReference type="Gene3D" id="3.30.70.270">
    <property type="match status" value="1"/>
</dbReference>
<keyword evidence="2" id="KW-0472">Membrane</keyword>
<dbReference type="GO" id="GO:0003676">
    <property type="term" value="F:nucleic acid binding"/>
    <property type="evidence" value="ECO:0007669"/>
    <property type="project" value="InterPro"/>
</dbReference>
<evidence type="ECO:0000313" key="6">
    <source>
        <dbReference type="Proteomes" id="UP000653454"/>
    </source>
</evidence>
<dbReference type="CDD" id="cd01644">
    <property type="entry name" value="RT_pepA17"/>
    <property type="match status" value="1"/>
</dbReference>
<dbReference type="GO" id="GO:0071897">
    <property type="term" value="P:DNA biosynthetic process"/>
    <property type="evidence" value="ECO:0007669"/>
    <property type="project" value="UniProtKB-ARBA"/>
</dbReference>
<dbReference type="InterPro" id="IPR043502">
    <property type="entry name" value="DNA/RNA_pol_sf"/>
</dbReference>
<evidence type="ECO:0000313" key="5">
    <source>
        <dbReference type="EMBL" id="CAG9135852.1"/>
    </source>
</evidence>
<dbReference type="Gene3D" id="3.30.420.10">
    <property type="entry name" value="Ribonuclease H-like superfamily/Ribonuclease H"/>
    <property type="match status" value="1"/>
</dbReference>
<dbReference type="PANTHER" id="PTHR47331">
    <property type="entry name" value="PHD-TYPE DOMAIN-CONTAINING PROTEIN"/>
    <property type="match status" value="1"/>
</dbReference>
<dbReference type="Pfam" id="PF00078">
    <property type="entry name" value="RVT_1"/>
    <property type="match status" value="1"/>
</dbReference>
<feature type="compositionally biased region" description="Low complexity" evidence="1">
    <location>
        <begin position="135"/>
        <end position="161"/>
    </location>
</feature>
<dbReference type="Pfam" id="PF05380">
    <property type="entry name" value="Peptidase_A17"/>
    <property type="match status" value="1"/>
</dbReference>
<dbReference type="Pfam" id="PF03564">
    <property type="entry name" value="DUF1759"/>
    <property type="match status" value="1"/>
</dbReference>
<feature type="region of interest" description="Disordered" evidence="1">
    <location>
        <begin position="1888"/>
        <end position="1925"/>
    </location>
</feature>
<dbReference type="InterPro" id="IPR000477">
    <property type="entry name" value="RT_dom"/>
</dbReference>
<dbReference type="PROSITE" id="PS50994">
    <property type="entry name" value="INTEGRASE"/>
    <property type="match status" value="1"/>
</dbReference>
<dbReference type="InterPro" id="IPR008042">
    <property type="entry name" value="Retrotrans_Pao"/>
</dbReference>
<dbReference type="CDD" id="cd00303">
    <property type="entry name" value="retropepsin_like"/>
    <property type="match status" value="1"/>
</dbReference>
<dbReference type="GO" id="GO:0015074">
    <property type="term" value="P:DNA integration"/>
    <property type="evidence" value="ECO:0007669"/>
    <property type="project" value="InterPro"/>
</dbReference>
<dbReference type="GO" id="GO:0042575">
    <property type="term" value="C:DNA polymerase complex"/>
    <property type="evidence" value="ECO:0007669"/>
    <property type="project" value="UniProtKB-ARBA"/>
</dbReference>
<dbReference type="InterPro" id="IPR022048">
    <property type="entry name" value="Envelope_fusion-like"/>
</dbReference>
<dbReference type="Pfam" id="PF17921">
    <property type="entry name" value="Integrase_H2C2"/>
    <property type="match status" value="1"/>
</dbReference>
<keyword evidence="2" id="KW-0812">Transmembrane</keyword>
<gene>
    <name evidence="5" type="ORF">PLXY2_LOCUS14100</name>
</gene>
<keyword evidence="6" id="KW-1185">Reference proteome</keyword>
<organism evidence="5 6">
    <name type="scientific">Plutella xylostella</name>
    <name type="common">Diamondback moth</name>
    <name type="synonym">Plutella maculipennis</name>
    <dbReference type="NCBI Taxonomy" id="51655"/>
    <lineage>
        <taxon>Eukaryota</taxon>
        <taxon>Metazoa</taxon>
        <taxon>Ecdysozoa</taxon>
        <taxon>Arthropoda</taxon>
        <taxon>Hexapoda</taxon>
        <taxon>Insecta</taxon>
        <taxon>Pterygota</taxon>
        <taxon>Neoptera</taxon>
        <taxon>Endopterygota</taxon>
        <taxon>Lepidoptera</taxon>
        <taxon>Glossata</taxon>
        <taxon>Ditrysia</taxon>
        <taxon>Yponomeutoidea</taxon>
        <taxon>Plutellidae</taxon>
        <taxon>Plutella</taxon>
    </lineage>
</organism>
<sequence length="2562" mass="293420">MESLIQRQSDIIELIKQIERNFSKDSARRKTRTYLDERLDTLDKLWAEFQSNNDKLAHYENDIEPYFKEDQYSQSRIYFDSVRSKIHSFPAASGEEMQPKSPLVNPRQVKLTIPSVPIPSASTALTPTVYGPPAAAAPAVPSAARAPPAPPASTSTEAPPSKVADLLSQQRTNFRAFNRMVKNIKVDEIRDKWELEDELKNVQSRWSAIDALHLQIDNYLQGSDSIYDEEFGIYENTYRSIKRDLNLKLASTAHLQQSTPRIDIPVFSGSYTQWPTFFDLYVESIHNNNLLSKCQKMQHLKGKLRGDAERLIQHLHISSENYDAAWDLLTHRYNNQQLLFTKHIEAFLNQPIVQKQTSFEIRRLYDTTMECLHAIQNLGIDTSTWDPLLVHLISKKMDIETYGDYKEARKSPRDLPSLSELMEFLEGKFTALEPIHKKERETTSATSNRPYQQNKPYYQYQGGNRSGKFPKRELQAIATCTWNCPLCNNSHALYKCNKFVRMTPEEKLITVIKLHVCQNCLYKHYDNPCVSTKRCKQCQNTHNTILHDAYTNVSKMPPRAHMPRMNEAAAVSVSNSTPVHTVPTMPSPSTSRQDNKQHSVNHVATDDEEILLTTLSLKIKSIDGRYITLRALLDQGSQISLISENAAQLLGLPRQRYHASVSGIGNGSKQGKGMITLDCRSIHDDYGFTTQALVIKHVINNLPNMTFNQKPWDHLQHIKLADPQYNVSRPIDLLLDASIYSNIIMSGLIKGPNMAPIAQQTRMGWILSGSVKTFNCHVVVNNLSDISQYWELEEINNQPDDLTQDEQYCEEFYKSTTRRLEDGRYEVAIPMKPNFEEKLGQSKSKAIAQFHNLENKMKKNQNFSESYKNFMRDFEERNHMRLVSEQVQTSYYLPHHGVLKLESTTTALRTVFNASSKTSSGYSLNDLMERGPNLQKDLQSLILGWRQHKYVITADIEKMFRQINVRESDQHLQRIVWRESPQEALKEYQLSTIVFGLKAAPYMAMRTLKQLAIDEADKYPLASRALMTSFYMDDLLEGASTIEEAKLLQKELIEILGGAGMNIRKWSSNTAKLTEGLSAEQLDTPLDFKCSESRKTLGIRWNPTSDTFTFQNKYQSENNEKRLTKRELLSKISVIFDPLGWLSPLTIRAKLLFQQTWSEEPLYWDGLLPESLNNDWEQLKQDLQHIDHFEIPRYLGDKSSYQIHGFCDASEKAIACSIYITTHDSKGEFTSTLMIAKTKLSPLKTKPSLPRLELCSALLLSRLMEKVMETISDNTQIFAWTDSMVVLGWIHGDINRWKPFVANRIRSILEIIPATCWHHVKSEENAADCATRGVTAAQLYKHLLWWNGPAWLSTFETEKIKENTYQPPTIEVKKNNVNAALCHKNDLVDKLLNECSSLHRVTTTIAWLSRYIKWLQNKQQVSYKNYLSTAELQQAHNLIDKSVQSVEFEEDLSRLSKKENLRTSSKLLSLNPFIDASDGLLKVGGRLNNSSLSHAAKHPIILPSHSRLTELIVLQAHSATLHGGPSLTLSYIRDRYWILSGLRTVKRELRKCVKCRRFNSEQRHQIMADLPEPRVTPSRPFTYTGVDFTGHFDIKANKGRGVRTHKGYVAVFVCLSTKAVHLELVSDLSTPGFLAAYRRFCARRSTPRCMFSDRGSNFIGANRLLQKEYKEILQTINEDLLSKISSEYHTQWKFNAPAYPSAGGLWEAAVKSLKYHLKRVIGEQKLTYEEFITLLHQIEACLNSRPLISLNESPDGEYLSPGHFLVGGSLITRPQTDPDQMNLTTRWRLIQSMNKQFWKKWSSDYLQQLQIRTKWRTSTKNMAVDDVVLIKDDNLPPGKWALGRIVAVHPGQDGHVRVATVKTKGGIIKRPILKLALLPVREEHATSQISDAQCTTPTTDDVTTADSQADAPDQVTTPTVKASGRPKRTTRKGICHYISMALLLFLSMLTSAQCDCNITQFNNNMNMYFDKMYDMSIIRDDWKLIMYYNMSTYWSGLQHLEKYVYHLEEFLDSNHLSTQYQSIVYQLQHDLSEIYHYNKILKKHVTKRQKRGLINGVGYIANSLFGVLDDRFARKYEKDIEKISINENHLLLLFKNQTSVIEAQSNILQRNEDIMNKQFGMIQKHLQEVKLANNKLLTQNNNELYIISAALSASIMISNVRRVQENLINTITDLTHGHLDAHLLPPEQLEEQMKVIYSHLPEDLTVPTDKHDYRDLYKLMKIHVEVGKSYLIIEVRIPLVSKETYELDKIISLPHQSYIIETITPYIAFNLRRDQLILLSESEVNECTHTSVNKILCSIDKLIHQVQMTQSICNISIHNKPMCRTRAEPCHELWIKLHNNNRWLYSCCENCSLRIFCPDNKMTLKSLTGNGLLDIGQGCAIKSTTFSIIGHSNYMSHMQMETDNTYIVGSSILNHIVNTSDMTPFVPEDHIQDWDNLKTQIDDLKQKANEPLSIHDVHQYSVMYTVMGVVIISGAVYSLLRWRKYKRRLELTTTSIESRGAPPALPLRLLRARAPAPAPAARAPAPGTPSADHHDTWTTPTVRPRSVRLDIPSVIINSEVCE</sequence>
<evidence type="ECO:0000256" key="1">
    <source>
        <dbReference type="SAM" id="MobiDB-lite"/>
    </source>
</evidence>